<dbReference type="Proteomes" id="UP000831692">
    <property type="component" value="Chromosome"/>
</dbReference>
<evidence type="ECO:0008006" key="3">
    <source>
        <dbReference type="Google" id="ProtNLM"/>
    </source>
</evidence>
<dbReference type="PANTHER" id="PTHR37805:SF1">
    <property type="entry name" value="CYTOPLASMIC PROTEIN"/>
    <property type="match status" value="1"/>
</dbReference>
<evidence type="ECO:0000313" key="1">
    <source>
        <dbReference type="EMBL" id="BDG68977.1"/>
    </source>
</evidence>
<dbReference type="RefSeq" id="WP_244351469.1">
    <property type="nucleotide sequence ID" value="NZ_AP025635.1"/>
</dbReference>
<dbReference type="GeneID" id="83458549"/>
<gene>
    <name evidence="1" type="ORF">ENLAB_25410</name>
</gene>
<dbReference type="Pfam" id="PF07308">
    <property type="entry name" value="DUF1456"/>
    <property type="match status" value="2"/>
</dbReference>
<proteinExistence type="predicted"/>
<reference evidence="1 2" key="1">
    <citation type="submission" date="2022-03" db="EMBL/GenBank/DDBJ databases">
        <title>Complete genome sequence of Enterococcus innesii DB-1.</title>
        <authorList>
            <person name="Fukuda D."/>
            <person name="Nolasco-Hipolito C."/>
        </authorList>
    </citation>
    <scope>NUCLEOTIDE SEQUENCE [LARGE SCALE GENOMIC DNA]</scope>
    <source>
        <strain evidence="1 2">DB-1</strain>
    </source>
</reference>
<name>A0ABM7XV07_9ENTE</name>
<organism evidence="1 2">
    <name type="scientific">Enterococcus innesii</name>
    <dbReference type="NCBI Taxonomy" id="2839759"/>
    <lineage>
        <taxon>Bacteria</taxon>
        <taxon>Bacillati</taxon>
        <taxon>Bacillota</taxon>
        <taxon>Bacilli</taxon>
        <taxon>Lactobacillales</taxon>
        <taxon>Enterococcaceae</taxon>
        <taxon>Enterococcus</taxon>
    </lineage>
</organism>
<dbReference type="InterPro" id="IPR009921">
    <property type="entry name" value="YehS-like"/>
</dbReference>
<sequence>MNHNDRLTRLRYALDIKDTDMVKIFELGGASFAKEEVRQLLKKKDPETYEIECTNEAFERFLNGLIRSQRGTKPDAAEPVLELNNGNVNNLMLKKIKIALSLTTDEMLDIFQQAGVTVSKGELGAILRKEGHRNYKPCLDKYARNFLKGLTIEYRSNK</sequence>
<dbReference type="EMBL" id="AP025635">
    <property type="protein sequence ID" value="BDG68977.1"/>
    <property type="molecule type" value="Genomic_DNA"/>
</dbReference>
<dbReference type="PANTHER" id="PTHR37805">
    <property type="entry name" value="CYTOPLASMIC PROTEIN-RELATED"/>
    <property type="match status" value="1"/>
</dbReference>
<accession>A0ABM7XV07</accession>
<keyword evidence="2" id="KW-1185">Reference proteome</keyword>
<protein>
    <recommendedName>
        <fullName evidence="3">Cytoplasmic protein</fullName>
    </recommendedName>
</protein>
<evidence type="ECO:0000313" key="2">
    <source>
        <dbReference type="Proteomes" id="UP000831692"/>
    </source>
</evidence>